<organism evidence="2 3">
    <name type="scientific">Dyella acidisoli</name>
    <dbReference type="NCBI Taxonomy" id="1867834"/>
    <lineage>
        <taxon>Bacteria</taxon>
        <taxon>Pseudomonadati</taxon>
        <taxon>Pseudomonadota</taxon>
        <taxon>Gammaproteobacteria</taxon>
        <taxon>Lysobacterales</taxon>
        <taxon>Rhodanobacteraceae</taxon>
        <taxon>Dyella</taxon>
    </lineage>
</organism>
<reference evidence="3" key="1">
    <citation type="journal article" date="2019" name="Int. J. Syst. Evol. Microbiol.">
        <title>The Global Catalogue of Microorganisms (GCM) 10K type strain sequencing project: providing services to taxonomists for standard genome sequencing and annotation.</title>
        <authorList>
            <consortium name="The Broad Institute Genomics Platform"/>
            <consortium name="The Broad Institute Genome Sequencing Center for Infectious Disease"/>
            <person name="Wu L."/>
            <person name="Ma J."/>
        </authorList>
    </citation>
    <scope>NUCLEOTIDE SEQUENCE [LARGE SCALE GENOMIC DNA]</scope>
    <source>
        <strain evidence="3">NBRC 111980</strain>
    </source>
</reference>
<dbReference type="RefSeq" id="WP_284320286.1">
    <property type="nucleotide sequence ID" value="NZ_BSOB01000010.1"/>
</dbReference>
<sequence length="239" mass="26998">MGKLKVPSIQHAAGIWDPNPQKIAKRLLQLADKGPPFSYANLYKLTYDLISRSVPYEQVRSAAAAIKLTVARKNYLEILPLLKVYADNAGAGIVSQIVPRHYPIGKHLRVPVNPPLAYYKGEETHLPWFIFWKTNQFNDARLRLFVTMLREVFKQDPDYDDALVQLVICSESDPRVGRELHVIDAASIPALDKRERDEMLTIFAQGFDLALQARADGQSVMSESDDDRDAQSGQFDLFA</sequence>
<accession>A0ABQ5XMY0</accession>
<keyword evidence="3" id="KW-1185">Reference proteome</keyword>
<protein>
    <submittedName>
        <fullName evidence="2">Uncharacterized protein</fullName>
    </submittedName>
</protein>
<gene>
    <name evidence="2" type="ORF">GCM10007901_15170</name>
</gene>
<feature type="region of interest" description="Disordered" evidence="1">
    <location>
        <begin position="218"/>
        <end position="239"/>
    </location>
</feature>
<dbReference type="EMBL" id="BSOB01000010">
    <property type="protein sequence ID" value="GLQ92566.1"/>
    <property type="molecule type" value="Genomic_DNA"/>
</dbReference>
<evidence type="ECO:0000256" key="1">
    <source>
        <dbReference type="SAM" id="MobiDB-lite"/>
    </source>
</evidence>
<name>A0ABQ5XMY0_9GAMM</name>
<dbReference type="Proteomes" id="UP001156670">
    <property type="component" value="Unassembled WGS sequence"/>
</dbReference>
<proteinExistence type="predicted"/>
<comment type="caution">
    <text evidence="2">The sequence shown here is derived from an EMBL/GenBank/DDBJ whole genome shotgun (WGS) entry which is preliminary data.</text>
</comment>
<evidence type="ECO:0000313" key="3">
    <source>
        <dbReference type="Proteomes" id="UP001156670"/>
    </source>
</evidence>
<evidence type="ECO:0000313" key="2">
    <source>
        <dbReference type="EMBL" id="GLQ92566.1"/>
    </source>
</evidence>